<evidence type="ECO:0000313" key="2">
    <source>
        <dbReference type="EMBL" id="KDR34530.1"/>
    </source>
</evidence>
<dbReference type="EMBL" id="JFHE01000013">
    <property type="protein sequence ID" value="KDR34530.1"/>
    <property type="molecule type" value="Genomic_DNA"/>
</dbReference>
<gene>
    <name evidence="2" type="ORF">BG57_05825</name>
    <name evidence="1" type="ORF">GCM10010985_14260</name>
</gene>
<sequence>MFAAANARLHELLEGSHADWFRQQITEAVCEAIPDCVVPVGNGNDHQTWTWRHFTAAIMIGAGSREDRLRRLSTALRDDAHAASLIFQAKCDGVGARQAKLIFNAIDFDRVARHLWETVLNDR</sequence>
<evidence type="ECO:0000313" key="1">
    <source>
        <dbReference type="EMBL" id="GGD61347.1"/>
    </source>
</evidence>
<reference evidence="1" key="4">
    <citation type="submission" date="2024-05" db="EMBL/GenBank/DDBJ databases">
        <authorList>
            <person name="Sun Q."/>
            <person name="Zhou Y."/>
        </authorList>
    </citation>
    <scope>NUCLEOTIDE SEQUENCE</scope>
    <source>
        <strain evidence="1">CGMCC 1.11013</strain>
    </source>
</reference>
<dbReference type="AlphaFoldDB" id="A0A069P1K6"/>
<proteinExistence type="predicted"/>
<name>A0A069P1K6_9BURK</name>
<dbReference type="RefSeq" id="WP_035966021.1">
    <property type="nucleotide sequence ID" value="NZ_BMEG01000002.1"/>
</dbReference>
<reference evidence="1" key="1">
    <citation type="journal article" date="2014" name="Int. J. Syst. Evol. Microbiol.">
        <title>Complete genome of a new Firmicutes species belonging to the dominant human colonic microbiota ('Ruminococcus bicirculans') reveals two chromosomes and a selective capacity to utilize plant glucans.</title>
        <authorList>
            <consortium name="NISC Comparative Sequencing Program"/>
            <person name="Wegmann U."/>
            <person name="Louis P."/>
            <person name="Goesmann A."/>
            <person name="Henrissat B."/>
            <person name="Duncan S.H."/>
            <person name="Flint H.J."/>
        </authorList>
    </citation>
    <scope>NUCLEOTIDE SEQUENCE</scope>
    <source>
        <strain evidence="1">CGMCC 1.11013</strain>
    </source>
</reference>
<reference evidence="4" key="3">
    <citation type="journal article" date="2019" name="Int. J. Syst. Evol. Microbiol.">
        <title>The Global Catalogue of Microorganisms (GCM) 10K type strain sequencing project: providing services to taxonomists for standard genome sequencing and annotation.</title>
        <authorList>
            <consortium name="The Broad Institute Genomics Platform"/>
            <consortium name="The Broad Institute Genome Sequencing Center for Infectious Disease"/>
            <person name="Wu L."/>
            <person name="Ma J."/>
        </authorList>
    </citation>
    <scope>NUCLEOTIDE SEQUENCE [LARGE SCALE GENOMIC DNA]</scope>
    <source>
        <strain evidence="4">CGMCC 1.11013</strain>
    </source>
</reference>
<protein>
    <submittedName>
        <fullName evidence="2">Uncharacterized protein</fullName>
    </submittedName>
</protein>
<dbReference type="Proteomes" id="UP000027439">
    <property type="component" value="Unassembled WGS sequence"/>
</dbReference>
<evidence type="ECO:0000313" key="4">
    <source>
        <dbReference type="Proteomes" id="UP000597138"/>
    </source>
</evidence>
<accession>A0A069P1K6</accession>
<evidence type="ECO:0000313" key="3">
    <source>
        <dbReference type="Proteomes" id="UP000027439"/>
    </source>
</evidence>
<reference evidence="2 3" key="2">
    <citation type="submission" date="2014-03" db="EMBL/GenBank/DDBJ databases">
        <title>Draft Genome Sequences of Four Burkholderia Strains.</title>
        <authorList>
            <person name="Liu X.Y."/>
            <person name="Li C.X."/>
            <person name="Xu J.H."/>
        </authorList>
    </citation>
    <scope>NUCLEOTIDE SEQUENCE [LARGE SCALE GENOMIC DNA]</scope>
    <source>
        <strain evidence="2 3">R27</strain>
    </source>
</reference>
<dbReference type="STRING" id="1071679.BG57_05825"/>
<dbReference type="Proteomes" id="UP000597138">
    <property type="component" value="Unassembled WGS sequence"/>
</dbReference>
<comment type="caution">
    <text evidence="2">The sequence shown here is derived from an EMBL/GenBank/DDBJ whole genome shotgun (WGS) entry which is preliminary data.</text>
</comment>
<dbReference type="EMBL" id="BMEG01000002">
    <property type="protein sequence ID" value="GGD61347.1"/>
    <property type="molecule type" value="Genomic_DNA"/>
</dbReference>
<keyword evidence="4" id="KW-1185">Reference proteome</keyword>
<organism evidence="2 3">
    <name type="scientific">Caballeronia grimmiae</name>
    <dbReference type="NCBI Taxonomy" id="1071679"/>
    <lineage>
        <taxon>Bacteria</taxon>
        <taxon>Pseudomonadati</taxon>
        <taxon>Pseudomonadota</taxon>
        <taxon>Betaproteobacteria</taxon>
        <taxon>Burkholderiales</taxon>
        <taxon>Burkholderiaceae</taxon>
        <taxon>Caballeronia</taxon>
    </lineage>
</organism>